<proteinExistence type="predicted"/>
<keyword evidence="1" id="KW-1133">Transmembrane helix</keyword>
<accession>A0A328WSY5</accession>
<evidence type="ECO:0000256" key="1">
    <source>
        <dbReference type="SAM" id="Phobius"/>
    </source>
</evidence>
<keyword evidence="1" id="KW-0472">Membrane</keyword>
<reference evidence="2 3" key="1">
    <citation type="submission" date="2018-06" db="EMBL/GenBank/DDBJ databases">
        <title>Genomic Encyclopedia of Type Strains, Phase III (KMG-III): the genomes of soil and plant-associated and newly described type strains.</title>
        <authorList>
            <person name="Whitman W."/>
        </authorList>
    </citation>
    <scope>NUCLEOTIDE SEQUENCE [LARGE SCALE GENOMIC DNA]</scope>
    <source>
        <strain evidence="2 3">CGMCC 1.12504</strain>
    </source>
</reference>
<dbReference type="OrthoDB" id="1423307at2"/>
<keyword evidence="3" id="KW-1185">Reference proteome</keyword>
<dbReference type="RefSeq" id="WP_112085591.1">
    <property type="nucleotide sequence ID" value="NZ_QLSV01000005.1"/>
</dbReference>
<keyword evidence="1" id="KW-0812">Transmembrane</keyword>
<dbReference type="EMBL" id="QLSV01000005">
    <property type="protein sequence ID" value="RAR48395.1"/>
    <property type="molecule type" value="Genomic_DNA"/>
</dbReference>
<feature type="transmembrane region" description="Helical" evidence="1">
    <location>
        <begin position="37"/>
        <end position="56"/>
    </location>
</feature>
<comment type="caution">
    <text evidence="2">The sequence shown here is derived from an EMBL/GenBank/DDBJ whole genome shotgun (WGS) entry which is preliminary data.</text>
</comment>
<feature type="transmembrane region" description="Helical" evidence="1">
    <location>
        <begin position="68"/>
        <end position="86"/>
    </location>
</feature>
<feature type="transmembrane region" description="Helical" evidence="1">
    <location>
        <begin position="7"/>
        <end position="25"/>
    </location>
</feature>
<sequence length="269" mass="31380">MKEHGIKVLCGILAFGILISIFHIINDQGGSGLGNVIDTFTITSIILFLSTLIYIFSSFKENIKKISVWFLLILSCPLAVMSLTHLTKEYSLELTETTTPKEFLYNVKVDPNIYNRDKLKIEKLIDSLINLKTVERPAELALRYFNGQNYNDTIERDWAIDLPKNVEYQEIIIDTLFYSKNGKDIIAGLLINKVFNEYKDYPKGRIEYVGKGFKFDKDDDFKPIKMLKYSVTGHDNYKTCSERLRYYYLKKIGTYENEYNMNDNRFLKQ</sequence>
<evidence type="ECO:0000313" key="2">
    <source>
        <dbReference type="EMBL" id="RAR48395.1"/>
    </source>
</evidence>
<protein>
    <submittedName>
        <fullName evidence="2">Uncharacterized protein</fullName>
    </submittedName>
</protein>
<dbReference type="Proteomes" id="UP000249518">
    <property type="component" value="Unassembled WGS sequence"/>
</dbReference>
<organism evidence="2 3">
    <name type="scientific">Flavobacterium lacus</name>
    <dbReference type="NCBI Taxonomy" id="1353778"/>
    <lineage>
        <taxon>Bacteria</taxon>
        <taxon>Pseudomonadati</taxon>
        <taxon>Bacteroidota</taxon>
        <taxon>Flavobacteriia</taxon>
        <taxon>Flavobacteriales</taxon>
        <taxon>Flavobacteriaceae</taxon>
        <taxon>Flavobacterium</taxon>
    </lineage>
</organism>
<evidence type="ECO:0000313" key="3">
    <source>
        <dbReference type="Proteomes" id="UP000249518"/>
    </source>
</evidence>
<name>A0A328WSY5_9FLAO</name>
<dbReference type="AlphaFoldDB" id="A0A328WSY5"/>
<gene>
    <name evidence="2" type="ORF">B0I10_1053</name>
</gene>